<dbReference type="CDD" id="cd23659">
    <property type="entry name" value="USP_At3g01520-like"/>
    <property type="match status" value="1"/>
</dbReference>
<feature type="domain" description="UspA" evidence="1">
    <location>
        <begin position="23"/>
        <end position="163"/>
    </location>
</feature>
<evidence type="ECO:0000313" key="3">
    <source>
        <dbReference type="Proteomes" id="UP000320333"/>
    </source>
</evidence>
<proteinExistence type="predicted"/>
<dbReference type="InterPro" id="IPR014729">
    <property type="entry name" value="Rossmann-like_a/b/a_fold"/>
</dbReference>
<protein>
    <recommendedName>
        <fullName evidence="1">UspA domain-containing protein</fullName>
    </recommendedName>
</protein>
<dbReference type="AlphaFoldDB" id="A0A507FI77"/>
<reference evidence="2 3" key="1">
    <citation type="journal article" date="2019" name="Sci. Rep.">
        <title>Comparative genomics of chytrid fungi reveal insights into the obligate biotrophic and pathogenic lifestyle of Synchytrium endobioticum.</title>
        <authorList>
            <person name="van de Vossenberg B.T.L.H."/>
            <person name="Warris S."/>
            <person name="Nguyen H.D.T."/>
            <person name="van Gent-Pelzer M.P.E."/>
            <person name="Joly D.L."/>
            <person name="van de Geest H.C."/>
            <person name="Bonants P.J.M."/>
            <person name="Smith D.S."/>
            <person name="Levesque C.A."/>
            <person name="van der Lee T.A.J."/>
        </authorList>
    </citation>
    <scope>NUCLEOTIDE SEQUENCE [LARGE SCALE GENOMIC DNA]</scope>
    <source>
        <strain evidence="2 3">CBS 675.73</strain>
    </source>
</reference>
<dbReference type="EMBL" id="QEAP01000061">
    <property type="protein sequence ID" value="TPX76003.1"/>
    <property type="molecule type" value="Genomic_DNA"/>
</dbReference>
<keyword evidence="3" id="KW-1185">Reference proteome</keyword>
<gene>
    <name evidence="2" type="ORF">CcCBS67573_g02734</name>
</gene>
<dbReference type="OrthoDB" id="843225at2759"/>
<dbReference type="PANTHER" id="PTHR31964">
    <property type="entry name" value="ADENINE NUCLEOTIDE ALPHA HYDROLASES-LIKE SUPERFAMILY PROTEIN"/>
    <property type="match status" value="1"/>
</dbReference>
<sequence>MHTANDNSNTTTLLRSEPTEVQRTIAIALDDSKLAQVTFDHAMENIVRPDDLVVLIHVQSNDASVILSGLHPLHDKAVADARRESAHVLLKHHAARLSEAKIAFTALYLIGPIKEALVQKVNNLRVSTLVVGAGGVDSKRPAFLGSVADYCIHYCECPVLVVKPTAEQIKELHLAPVHPPLFDAPTVLRMPM</sequence>
<dbReference type="PANTHER" id="PTHR31964:SF113">
    <property type="entry name" value="USPA DOMAIN-CONTAINING PROTEIN"/>
    <property type="match status" value="1"/>
</dbReference>
<organism evidence="2 3">
    <name type="scientific">Chytriomyces confervae</name>
    <dbReference type="NCBI Taxonomy" id="246404"/>
    <lineage>
        <taxon>Eukaryota</taxon>
        <taxon>Fungi</taxon>
        <taxon>Fungi incertae sedis</taxon>
        <taxon>Chytridiomycota</taxon>
        <taxon>Chytridiomycota incertae sedis</taxon>
        <taxon>Chytridiomycetes</taxon>
        <taxon>Chytridiales</taxon>
        <taxon>Chytriomycetaceae</taxon>
        <taxon>Chytriomyces</taxon>
    </lineage>
</organism>
<dbReference type="InterPro" id="IPR006016">
    <property type="entry name" value="UspA"/>
</dbReference>
<name>A0A507FI77_9FUNG</name>
<comment type="caution">
    <text evidence="2">The sequence shown here is derived from an EMBL/GenBank/DDBJ whole genome shotgun (WGS) entry which is preliminary data.</text>
</comment>
<evidence type="ECO:0000259" key="1">
    <source>
        <dbReference type="Pfam" id="PF00582"/>
    </source>
</evidence>
<evidence type="ECO:0000313" key="2">
    <source>
        <dbReference type="EMBL" id="TPX76003.1"/>
    </source>
</evidence>
<dbReference type="Pfam" id="PF00582">
    <property type="entry name" value="Usp"/>
    <property type="match status" value="1"/>
</dbReference>
<dbReference type="PRINTS" id="PR01438">
    <property type="entry name" value="UNVRSLSTRESS"/>
</dbReference>
<dbReference type="InterPro" id="IPR006015">
    <property type="entry name" value="Universal_stress_UspA"/>
</dbReference>
<dbReference type="Gene3D" id="3.40.50.620">
    <property type="entry name" value="HUPs"/>
    <property type="match status" value="1"/>
</dbReference>
<dbReference type="Proteomes" id="UP000320333">
    <property type="component" value="Unassembled WGS sequence"/>
</dbReference>
<dbReference type="STRING" id="246404.A0A507FI77"/>
<dbReference type="SUPFAM" id="SSF52402">
    <property type="entry name" value="Adenine nucleotide alpha hydrolases-like"/>
    <property type="match status" value="1"/>
</dbReference>
<accession>A0A507FI77</accession>